<evidence type="ECO:0000256" key="2">
    <source>
        <dbReference type="SAM" id="SignalP"/>
    </source>
</evidence>
<dbReference type="OrthoDB" id="302757at2759"/>
<dbReference type="Proteomes" id="UP000692954">
    <property type="component" value="Unassembled WGS sequence"/>
</dbReference>
<dbReference type="InterPro" id="IPR003582">
    <property type="entry name" value="ShKT_dom"/>
</dbReference>
<gene>
    <name evidence="4" type="ORF">PSON_ATCC_30995.1.T0440303</name>
</gene>
<dbReference type="EMBL" id="CAJJDN010000044">
    <property type="protein sequence ID" value="CAD8083255.1"/>
    <property type="molecule type" value="Genomic_DNA"/>
</dbReference>
<feature type="chain" id="PRO_5035776051" description="ShKT domain-containing protein" evidence="2">
    <location>
        <begin position="21"/>
        <end position="2408"/>
    </location>
</feature>
<sequence length="2408" mass="251923">MNKFIIFSLLLVLAMSQTYSITSCTCTQLLSEGDCLKNTSLGCSWDSTKKACAVSTAPVTPTVTYAAYCDTFAEADCPKAKPCTDCGSYAACAWVQGKCTYFTGCTAFAKTTDPECQAISNRCITDGTHCVEIDACNSYKKQLPCVKNPAGSLCYWDTTNNTCIDANTCDKLPITFATDKECRDVISTCTTKTGGGCVDSGNNCSDQALEIQCVWNKLRLMACYWDGAVCKDRICDSAPTTLTTDETCKSFRTDGSCTTKPNGGCITRTTCAAATIQAACIKNNTGGDCYWTGTACVDKICTNAPTTMTTNSACAGFVTGCITKQGGGCVANGTCSAANVQAACVKNSYGTDCIWDTICKEKTCANAPTTNNTHELCTSYLSICTVKAGGGCQPRTCSNAPTTITTNDACEAYLPGNKCITKTQGGCVQNTTCAAITLEAACVTNSSGATCFYDAASSSCKDKICTNAPSTSNTHDLCVAFLPTCTVNSSNSGCVEKTCENSLAQNTCDKDLNNKICIWKAKCYKKECVLASSTTASHADCQTYDSSCTLSNTGSGCVPVPLKCEAITIESACNIRLQVTNGLKSYPACGWNGTCIDKACSTAPKTIQTTNDCNIYKSGCVANNPNNGSIQGCQDLPQTCAARKSVENCEISRSNFPTCLWNTISSTCVEKSCTTASQAGTSGVLTTGQFTFNGCQNYLPSCISNNNNDGCIAKPSSCSNLVSQNCKRESKANGDCYWNGTGCVDRICTNIALTSHLDCQGELNTCTTNNARTVCQSLATACNSYGSAENCQKTSNGKNCIWNGTACRNAICSDAPDSSSFNTDALCSAYPTPSETCTVIQKTGRQGCVTRSASCSDYKSQAQCYRTLTASSNDCTWKLTYSKCFSNTDLQGACTTFKGTKAQCEDIKQGCTNTVDAVESSTCAFSCAVITGSSLNHGGCQGHHATCTANAGGTACITLQAACGSYTASGDCIRRTDGARCRWNSSTCVDFTAADCPTITGLSNATIQQCQVYHSGCIVNVAKTACVEKKAACSGYTAPADCDPETYTTGGTKCFNGSGTCRDFAPATDCTFYRETTHSACQAHHTGCTVNTGNDTCLAIVATCTGNANSCNTFKSDGSRCYFDLTLNSGAGGCADFAVAGCSSITGLTLATHAECQEIDSTCTTNTARNACQELKAACSGYAASSACTYKQGGARCFWDTTPDPAVCVDFAVANCASVTGLTNATHLDCQEYHIGCTVNVARNACQEQKAACSGYVQATCTLTTSASACYWNGSACVDFTTCEAITGSNLTWSTCQGYNYSCSVKRDGTGCVTKQAQCSGYTIMASCYRSTAGYCTANSNDSQCQAITDSTTCEAIKLGSSFSFDETKCNEFKTGCKAQSTTGCRTKTCTDKTTPFDHDSCNAWLSTCTSNLVSSPTACITLPATCASLNQTTCIWAVEGQCVIQGTSCVKKTCDTAPSTLTDNSDCDEYLSTCTVAREGGCQARAACSTYKSSHQCKFNTSGGRCFWNLTNKTCVDFTCGNIEATSLYDTHDKCVAVDSTCTVRVQNGAAQGCMTRGSCSSYSISDQCRTNASGGLCVWINVSNQDVCQDKSCTTAPTSTATDADCDTYFPTSTIKCTVAAKTNPNGGEAIREGCQQRAACNTYIHEDQCRLNATGDACGWNGTQCADKSCATAPASALYDDNDKCRLYFNNKCTVAESGQGCVDIPDTCETMVEKQCVSDKSGRLCYWNGTGCVTRSCENAPEATSSPEQCHDHLAGCTLDTVKCKTKICEDFAFATDALCKQALSSCTTNGTNCVTRGTCFQAQSQAGCVTSSTNQQCEWMPAVGTNQAYCTIKTCNTAPVTLTSEAACAGYYINCTTKNGGGCVTKSTCSAVNIDTACTTALNGTLCAWDSTLNKCRDKDCQDFSGTTHAACQGQRAGCTAGANGKCARVQNCEQTTIRSACIEGTNGPCLWINDFVNTDGSRGACFRYTSCKSLSWNSDTQCKLISNQCTTNGSNCVGITLCSETNTDGGCVTGYDGACIQSVPALNSSDPKVCKPYTSCADAFYTTHSDCQIASNKCTTNGTTGCVALGACSQYTSQAGCYINDKGVTYTSGGITSTGICTWDATASTCRDQSCADLTGTTHATCSSYLSTCTSDGTTCLLKGTCSSYTSQTACTTAVGSDGSCYWELASATNNNTAKCRLLTCTDIQNGTATNVCSVALSSCVSNGIACIPKANCSTYTTKTACNSGGLDGICVFTQSTATGATAGTGTCALMTACTTANNDQVACQAARDRCSWAPASGTGTTAVPSKCTTHTCATNQATNGACTRFLNWDKKTQQICTLLNGTCSASDPSTLSSNDCFLVSGYTYTWNASTSKCGVCTAVVVQPNNTNNNTTTTNGTTTTDSGYILGLSTVLLGYLMF</sequence>
<evidence type="ECO:0000313" key="4">
    <source>
        <dbReference type="EMBL" id="CAD8083255.1"/>
    </source>
</evidence>
<feature type="signal peptide" evidence="2">
    <location>
        <begin position="1"/>
        <end position="20"/>
    </location>
</feature>
<accession>A0A8S1N2B5</accession>
<protein>
    <recommendedName>
        <fullName evidence="3">ShKT domain-containing protein</fullName>
    </recommendedName>
</protein>
<organism evidence="4 5">
    <name type="scientific">Paramecium sonneborni</name>
    <dbReference type="NCBI Taxonomy" id="65129"/>
    <lineage>
        <taxon>Eukaryota</taxon>
        <taxon>Sar</taxon>
        <taxon>Alveolata</taxon>
        <taxon>Ciliophora</taxon>
        <taxon>Intramacronucleata</taxon>
        <taxon>Oligohymenophorea</taxon>
        <taxon>Peniculida</taxon>
        <taxon>Parameciidae</taxon>
        <taxon>Paramecium</taxon>
    </lineage>
</organism>
<keyword evidence="1" id="KW-0325">Glycoprotein</keyword>
<evidence type="ECO:0000256" key="1">
    <source>
        <dbReference type="ARBA" id="ARBA00023180"/>
    </source>
</evidence>
<dbReference type="PROSITE" id="PS51670">
    <property type="entry name" value="SHKT"/>
    <property type="match status" value="1"/>
</dbReference>
<dbReference type="InterPro" id="IPR002895">
    <property type="entry name" value="Paramecium_SA"/>
</dbReference>
<evidence type="ECO:0000259" key="3">
    <source>
        <dbReference type="PROSITE" id="PS51670"/>
    </source>
</evidence>
<comment type="caution">
    <text evidence="4">The sequence shown here is derived from an EMBL/GenBank/DDBJ whole genome shotgun (WGS) entry which is preliminary data.</text>
</comment>
<dbReference type="PROSITE" id="PS51257">
    <property type="entry name" value="PROKAR_LIPOPROTEIN"/>
    <property type="match status" value="1"/>
</dbReference>
<reference evidence="4" key="1">
    <citation type="submission" date="2021-01" db="EMBL/GenBank/DDBJ databases">
        <authorList>
            <consortium name="Genoscope - CEA"/>
            <person name="William W."/>
        </authorList>
    </citation>
    <scope>NUCLEOTIDE SEQUENCE</scope>
</reference>
<keyword evidence="2" id="KW-0732">Signal</keyword>
<name>A0A8S1N2B5_9CILI</name>
<proteinExistence type="predicted"/>
<dbReference type="InterPro" id="IPR016201">
    <property type="entry name" value="PSI"/>
</dbReference>
<evidence type="ECO:0000313" key="5">
    <source>
        <dbReference type="Proteomes" id="UP000692954"/>
    </source>
</evidence>
<dbReference type="Pfam" id="PF01508">
    <property type="entry name" value="Paramecium_SA"/>
    <property type="match status" value="26"/>
</dbReference>
<keyword evidence="5" id="KW-1185">Reference proteome</keyword>
<feature type="domain" description="ShKT" evidence="3">
    <location>
        <begin position="766"/>
        <end position="800"/>
    </location>
</feature>
<dbReference type="SMART" id="SM00639">
    <property type="entry name" value="PSA"/>
    <property type="match status" value="29"/>
</dbReference>
<dbReference type="SMART" id="SM00423">
    <property type="entry name" value="PSI"/>
    <property type="match status" value="8"/>
</dbReference>